<feature type="transmembrane region" description="Helical" evidence="7">
    <location>
        <begin position="93"/>
        <end position="119"/>
    </location>
</feature>
<dbReference type="AlphaFoldDB" id="A0A9P8Y9W9"/>
<evidence type="ECO:0000313" key="9">
    <source>
        <dbReference type="EMBL" id="KAH7033663.1"/>
    </source>
</evidence>
<feature type="transmembrane region" description="Helical" evidence="7">
    <location>
        <begin position="251"/>
        <end position="271"/>
    </location>
</feature>
<comment type="caution">
    <text evidence="9">The sequence shown here is derived from an EMBL/GenBank/DDBJ whole genome shotgun (WGS) entry which is preliminary data.</text>
</comment>
<evidence type="ECO:0000259" key="8">
    <source>
        <dbReference type="Pfam" id="PF20684"/>
    </source>
</evidence>
<protein>
    <recommendedName>
        <fullName evidence="8">Rhodopsin domain-containing protein</fullName>
    </recommendedName>
</protein>
<keyword evidence="4 7" id="KW-0472">Membrane</keyword>
<evidence type="ECO:0000256" key="3">
    <source>
        <dbReference type="ARBA" id="ARBA00022989"/>
    </source>
</evidence>
<comment type="similarity">
    <text evidence="5">Belongs to the SAT4 family.</text>
</comment>
<evidence type="ECO:0000256" key="7">
    <source>
        <dbReference type="SAM" id="Phobius"/>
    </source>
</evidence>
<dbReference type="RefSeq" id="XP_046014495.1">
    <property type="nucleotide sequence ID" value="XM_046153771.1"/>
</dbReference>
<evidence type="ECO:0000256" key="1">
    <source>
        <dbReference type="ARBA" id="ARBA00004141"/>
    </source>
</evidence>
<name>A0A9P8Y9W9_9PEZI</name>
<dbReference type="GeneID" id="70183317"/>
<dbReference type="InterPro" id="IPR052337">
    <property type="entry name" value="SAT4-like"/>
</dbReference>
<feature type="transmembrane region" description="Helical" evidence="7">
    <location>
        <begin position="20"/>
        <end position="40"/>
    </location>
</feature>
<feature type="region of interest" description="Disordered" evidence="6">
    <location>
        <begin position="318"/>
        <end position="359"/>
    </location>
</feature>
<sequence>MAGGGLGWVSNPAETRGPLLQIVTYTLLGVSTIFVGLRLQQRWITTRWRADDYCLILAQCFHIAFAIITQFEVSAGFGKHSLDVPFTNLMSLAIYGLCGITVAFLGITVAKISFAFTLLNLANSLWSWINWVIWFIVISLIVFTLPVAILPWVQCDPLAKAVVDFIPGTCVNKWHTINFGIFQGIYSGLMDLLLAFMPWKIVWNLQMRPIEKVGVGMAMSLGCVAGAMAFMRASLVPNLATTDVSYDGALYTLWGEIEMGTTIIAACIPALRRMIRDGAISTRNRTAKFTGRSGQSSSATGSKLGVSGKSGYANGLSSNGTGTLVDNGGDGNSFPLARLRDNNNNGGGGGGNDGNEKNKRRVVSSNKWYSAYDQGAADDSDESIMLRQSTDAGMAALTAKYDRYGNPVVDQTNRLSSGETSETEYRRQSTPTLEVEHHGISVVSPVPRVASRNWPL</sequence>
<evidence type="ECO:0000313" key="10">
    <source>
        <dbReference type="Proteomes" id="UP000756346"/>
    </source>
</evidence>
<dbReference type="OrthoDB" id="5417887at2759"/>
<feature type="transmembrane region" description="Helical" evidence="7">
    <location>
        <begin position="131"/>
        <end position="153"/>
    </location>
</feature>
<keyword evidence="3 7" id="KW-1133">Transmembrane helix</keyword>
<keyword evidence="2 7" id="KW-0812">Transmembrane</keyword>
<reference evidence="9" key="1">
    <citation type="journal article" date="2021" name="Nat. Commun.">
        <title>Genetic determinants of endophytism in the Arabidopsis root mycobiome.</title>
        <authorList>
            <person name="Mesny F."/>
            <person name="Miyauchi S."/>
            <person name="Thiergart T."/>
            <person name="Pickel B."/>
            <person name="Atanasova L."/>
            <person name="Karlsson M."/>
            <person name="Huettel B."/>
            <person name="Barry K.W."/>
            <person name="Haridas S."/>
            <person name="Chen C."/>
            <person name="Bauer D."/>
            <person name="Andreopoulos W."/>
            <person name="Pangilinan J."/>
            <person name="LaButti K."/>
            <person name="Riley R."/>
            <person name="Lipzen A."/>
            <person name="Clum A."/>
            <person name="Drula E."/>
            <person name="Henrissat B."/>
            <person name="Kohler A."/>
            <person name="Grigoriev I.V."/>
            <person name="Martin F.M."/>
            <person name="Hacquard S."/>
        </authorList>
    </citation>
    <scope>NUCLEOTIDE SEQUENCE</scope>
    <source>
        <strain evidence="9">MPI-CAGE-CH-0230</strain>
    </source>
</reference>
<dbReference type="Pfam" id="PF20684">
    <property type="entry name" value="Fung_rhodopsin"/>
    <property type="match status" value="1"/>
</dbReference>
<feature type="transmembrane region" description="Helical" evidence="7">
    <location>
        <begin position="52"/>
        <end position="73"/>
    </location>
</feature>
<dbReference type="Proteomes" id="UP000756346">
    <property type="component" value="Unassembled WGS sequence"/>
</dbReference>
<accession>A0A9P8Y9W9</accession>
<gene>
    <name evidence="9" type="ORF">B0I36DRAFT_321858</name>
</gene>
<proteinExistence type="inferred from homology"/>
<dbReference type="GO" id="GO:0016020">
    <property type="term" value="C:membrane"/>
    <property type="evidence" value="ECO:0007669"/>
    <property type="project" value="UniProtKB-SubCell"/>
</dbReference>
<evidence type="ECO:0000256" key="5">
    <source>
        <dbReference type="ARBA" id="ARBA00038359"/>
    </source>
</evidence>
<evidence type="ECO:0000256" key="2">
    <source>
        <dbReference type="ARBA" id="ARBA00022692"/>
    </source>
</evidence>
<keyword evidence="10" id="KW-1185">Reference proteome</keyword>
<feature type="compositionally biased region" description="Polar residues" evidence="6">
    <location>
        <begin position="292"/>
        <end position="301"/>
    </location>
</feature>
<comment type="subcellular location">
    <subcellularLocation>
        <location evidence="1">Membrane</location>
        <topology evidence="1">Multi-pass membrane protein</topology>
    </subcellularLocation>
</comment>
<dbReference type="PANTHER" id="PTHR33048:SF42">
    <property type="entry name" value="INTEGRAL MEMBRANE PROTEIN"/>
    <property type="match status" value="1"/>
</dbReference>
<evidence type="ECO:0000256" key="4">
    <source>
        <dbReference type="ARBA" id="ARBA00023136"/>
    </source>
</evidence>
<feature type="region of interest" description="Disordered" evidence="6">
    <location>
        <begin position="286"/>
        <end position="305"/>
    </location>
</feature>
<feature type="transmembrane region" description="Helical" evidence="7">
    <location>
        <begin position="213"/>
        <end position="231"/>
    </location>
</feature>
<organism evidence="9 10">
    <name type="scientific">Microdochium trichocladiopsis</name>
    <dbReference type="NCBI Taxonomy" id="1682393"/>
    <lineage>
        <taxon>Eukaryota</taxon>
        <taxon>Fungi</taxon>
        <taxon>Dikarya</taxon>
        <taxon>Ascomycota</taxon>
        <taxon>Pezizomycotina</taxon>
        <taxon>Sordariomycetes</taxon>
        <taxon>Xylariomycetidae</taxon>
        <taxon>Xylariales</taxon>
        <taxon>Microdochiaceae</taxon>
        <taxon>Microdochium</taxon>
    </lineage>
</organism>
<dbReference type="InterPro" id="IPR049326">
    <property type="entry name" value="Rhodopsin_dom_fungi"/>
</dbReference>
<dbReference type="PANTHER" id="PTHR33048">
    <property type="entry name" value="PTH11-LIKE INTEGRAL MEMBRANE PROTEIN (AFU_ORTHOLOGUE AFUA_5G11245)"/>
    <property type="match status" value="1"/>
</dbReference>
<feature type="domain" description="Rhodopsin" evidence="8">
    <location>
        <begin position="37"/>
        <end position="276"/>
    </location>
</feature>
<feature type="transmembrane region" description="Helical" evidence="7">
    <location>
        <begin position="181"/>
        <end position="201"/>
    </location>
</feature>
<evidence type="ECO:0000256" key="6">
    <source>
        <dbReference type="SAM" id="MobiDB-lite"/>
    </source>
</evidence>
<dbReference type="EMBL" id="JAGTJQ010000004">
    <property type="protein sequence ID" value="KAH7033663.1"/>
    <property type="molecule type" value="Genomic_DNA"/>
</dbReference>